<feature type="binding site" evidence="12">
    <location>
        <position position="97"/>
    </location>
    <ligand>
        <name>GTP</name>
        <dbReference type="ChEBI" id="CHEBI:37565"/>
    </ligand>
</feature>
<reference evidence="15" key="1">
    <citation type="journal article" date="2022" name="Int. J. Syst. Evol. Microbiol.">
        <title>Anaeromyxobacter oryzae sp. nov., Anaeromyxobacter diazotrophicus sp. nov. and Anaeromyxobacter paludicola sp. nov., isolated from paddy soils.</title>
        <authorList>
            <person name="Itoh H."/>
            <person name="Xu Z."/>
            <person name="Mise K."/>
            <person name="Masuda Y."/>
            <person name="Ushijima N."/>
            <person name="Hayakawa C."/>
            <person name="Shiratori Y."/>
            <person name="Senoo K."/>
        </authorList>
    </citation>
    <scope>NUCLEOTIDE SEQUENCE [LARGE SCALE GENOMIC DNA]</scope>
    <source>
        <strain evidence="15">Red630</strain>
    </source>
</reference>
<dbReference type="InterPro" id="IPR010505">
    <property type="entry name" value="MoaA_twitch"/>
</dbReference>
<evidence type="ECO:0000256" key="7">
    <source>
        <dbReference type="ARBA" id="ARBA00023014"/>
    </source>
</evidence>
<dbReference type="RefSeq" id="WP_248345687.1">
    <property type="nucleotide sequence ID" value="NZ_AP025592.1"/>
</dbReference>
<dbReference type="Gene3D" id="3.20.20.70">
    <property type="entry name" value="Aldolase class I"/>
    <property type="match status" value="1"/>
</dbReference>
<feature type="domain" description="Radical SAM core" evidence="13">
    <location>
        <begin position="7"/>
        <end position="232"/>
    </location>
</feature>
<keyword evidence="15" id="KW-1185">Reference proteome</keyword>
<dbReference type="InterPro" id="IPR006638">
    <property type="entry name" value="Elp3/MiaA/NifB-like_rSAM"/>
</dbReference>
<dbReference type="HAMAP" id="MF_01225_B">
    <property type="entry name" value="MoaA_B"/>
    <property type="match status" value="1"/>
</dbReference>
<evidence type="ECO:0000259" key="13">
    <source>
        <dbReference type="PROSITE" id="PS51918"/>
    </source>
</evidence>
<comment type="pathway">
    <text evidence="12">Cofactor biosynthesis; molybdopterin biosynthesis.</text>
</comment>
<dbReference type="Pfam" id="PF06463">
    <property type="entry name" value="Mob_synth_C"/>
    <property type="match status" value="1"/>
</dbReference>
<evidence type="ECO:0000256" key="5">
    <source>
        <dbReference type="ARBA" id="ARBA00022741"/>
    </source>
</evidence>
<feature type="binding site" evidence="12">
    <location>
        <position position="158"/>
    </location>
    <ligand>
        <name>GTP</name>
        <dbReference type="ChEBI" id="CHEBI:37565"/>
    </ligand>
</feature>
<dbReference type="PANTHER" id="PTHR22960">
    <property type="entry name" value="MOLYBDOPTERIN COFACTOR SYNTHESIS PROTEIN A"/>
    <property type="match status" value="1"/>
</dbReference>
<dbReference type="InterPro" id="IPR058240">
    <property type="entry name" value="rSAM_sf"/>
</dbReference>
<proteinExistence type="inferred from homology"/>
<feature type="binding site" evidence="12">
    <location>
        <position position="16"/>
    </location>
    <ligand>
        <name>GTP</name>
        <dbReference type="ChEBI" id="CHEBI:37565"/>
    </ligand>
</feature>
<gene>
    <name evidence="14" type="primary">moaA_1</name>
    <name evidence="12" type="synonym">moaA</name>
    <name evidence="14" type="ORF">AMPC_16230</name>
</gene>
<dbReference type="SFLD" id="SFLDS00029">
    <property type="entry name" value="Radical_SAM"/>
    <property type="match status" value="1"/>
</dbReference>
<evidence type="ECO:0000256" key="8">
    <source>
        <dbReference type="ARBA" id="ARBA00023134"/>
    </source>
</evidence>
<keyword evidence="4 12" id="KW-0479">Metal-binding</keyword>
<keyword evidence="8 12" id="KW-0342">GTP-binding</keyword>
<keyword evidence="5 12" id="KW-0547">Nucleotide-binding</keyword>
<protein>
    <recommendedName>
        <fullName evidence="1 12">GTP 3',8-cyclase</fullName>
        <ecNumber evidence="1 12">4.1.99.22</ecNumber>
    </recommendedName>
    <alternativeName>
        <fullName evidence="12">Molybdenum cofactor biosynthesis protein A</fullName>
    </alternativeName>
</protein>
<dbReference type="Proteomes" id="UP001162734">
    <property type="component" value="Chromosome"/>
</dbReference>
<dbReference type="SUPFAM" id="SSF102114">
    <property type="entry name" value="Radical SAM enzymes"/>
    <property type="match status" value="1"/>
</dbReference>
<keyword evidence="3 12" id="KW-0949">S-adenosyl-L-methionine</keyword>
<dbReference type="EMBL" id="AP025592">
    <property type="protein sequence ID" value="BDG08510.1"/>
    <property type="molecule type" value="Genomic_DNA"/>
</dbReference>
<dbReference type="SFLD" id="SFLDG01067">
    <property type="entry name" value="SPASM/twitch_domain_containing"/>
    <property type="match status" value="1"/>
</dbReference>
<dbReference type="CDD" id="cd21117">
    <property type="entry name" value="Twitch_MoaA"/>
    <property type="match status" value="1"/>
</dbReference>
<name>A0ABM7X9L6_9BACT</name>
<evidence type="ECO:0000256" key="4">
    <source>
        <dbReference type="ARBA" id="ARBA00022723"/>
    </source>
</evidence>
<keyword evidence="9 12" id="KW-0501">Molybdenum cofactor biosynthesis</keyword>
<feature type="binding site" evidence="12">
    <location>
        <position position="258"/>
    </location>
    <ligand>
        <name>[4Fe-4S] cluster</name>
        <dbReference type="ChEBI" id="CHEBI:49883"/>
        <label>2</label>
        <note>4Fe-4S-substrate</note>
    </ligand>
</feature>
<feature type="binding site" evidence="12">
    <location>
        <position position="70"/>
    </location>
    <ligand>
        <name>S-adenosyl-L-methionine</name>
        <dbReference type="ChEBI" id="CHEBI:59789"/>
    </ligand>
</feature>
<dbReference type="Pfam" id="PF04055">
    <property type="entry name" value="Radical_SAM"/>
    <property type="match status" value="1"/>
</dbReference>
<dbReference type="SFLD" id="SFLDG01383">
    <property type="entry name" value="cyclic_pyranopterin_phosphate"/>
    <property type="match status" value="1"/>
</dbReference>
<feature type="binding site" evidence="12">
    <location>
        <position position="23"/>
    </location>
    <ligand>
        <name>[4Fe-4S] cluster</name>
        <dbReference type="ChEBI" id="CHEBI:49883"/>
        <label>1</label>
        <note>4Fe-4S-S-AdoMet</note>
    </ligand>
</feature>
<evidence type="ECO:0000256" key="2">
    <source>
        <dbReference type="ARBA" id="ARBA00022485"/>
    </source>
</evidence>
<dbReference type="InterPro" id="IPR050105">
    <property type="entry name" value="MoCo_biosynth_MoaA/MoaC"/>
</dbReference>
<dbReference type="SMART" id="SM00729">
    <property type="entry name" value="Elp3"/>
    <property type="match status" value="1"/>
</dbReference>
<dbReference type="InterPro" id="IPR013483">
    <property type="entry name" value="MoaA"/>
</dbReference>
<dbReference type="EC" id="4.1.99.22" evidence="1 12"/>
<comment type="subunit">
    <text evidence="12">Monomer and homodimer.</text>
</comment>
<feature type="binding site" evidence="12">
    <location>
        <position position="30"/>
    </location>
    <ligand>
        <name>[4Fe-4S] cluster</name>
        <dbReference type="ChEBI" id="CHEBI:49883"/>
        <label>1</label>
        <note>4Fe-4S-S-AdoMet</note>
    </ligand>
</feature>
<feature type="binding site" evidence="12">
    <location>
        <position position="66"/>
    </location>
    <ligand>
        <name>GTP</name>
        <dbReference type="ChEBI" id="CHEBI:37565"/>
    </ligand>
</feature>
<feature type="binding site" evidence="12">
    <location>
        <position position="272"/>
    </location>
    <ligand>
        <name>[4Fe-4S] cluster</name>
        <dbReference type="ChEBI" id="CHEBI:49883"/>
        <label>2</label>
        <note>4Fe-4S-substrate</note>
    </ligand>
</feature>
<dbReference type="CDD" id="cd01335">
    <property type="entry name" value="Radical_SAM"/>
    <property type="match status" value="1"/>
</dbReference>
<sequence>MLRLQDAFGRRFTYLRLSVTEACNFRCAYCLPDGYRATPGLPAPLTPAEVRRLAAAFAGLGVEKVRLTGGEPTVRKDLVQLVEAVAGTPGIRKVALTTNGYDLVRLARPLREAGLTALNVSVDSLDPRRFEEVTRRPLLSQVLAGIEAALAEGFAPVKVNAVLLRGLGEAELARFVGWTRDVPISVRFIELMRTGCDQGYYAANHRPVAWVEEALAARGFAAAPRGATDGPAVEYRHPAHAGTVGVIAPTAAHFCEGCNRLRVSSQGALRLCLFGEKDASLRPLLQSDGQGPALAARLAELVGEKPRAHRLSEGRAGLAWNLAGIGG</sequence>
<dbReference type="InterPro" id="IPR013785">
    <property type="entry name" value="Aldolase_TIM"/>
</dbReference>
<feature type="binding site" evidence="12">
    <location>
        <position position="29"/>
    </location>
    <ligand>
        <name>S-adenosyl-L-methionine</name>
        <dbReference type="ChEBI" id="CHEBI:59789"/>
    </ligand>
</feature>
<dbReference type="PROSITE" id="PS01305">
    <property type="entry name" value="MOAA_NIFB_PQQE"/>
    <property type="match status" value="1"/>
</dbReference>
<feature type="binding site" evidence="12">
    <location>
        <position position="27"/>
    </location>
    <ligand>
        <name>[4Fe-4S] cluster</name>
        <dbReference type="ChEBI" id="CHEBI:49883"/>
        <label>1</label>
        <note>4Fe-4S-S-AdoMet</note>
    </ligand>
</feature>
<evidence type="ECO:0000256" key="10">
    <source>
        <dbReference type="ARBA" id="ARBA00023239"/>
    </source>
</evidence>
<evidence type="ECO:0000313" key="14">
    <source>
        <dbReference type="EMBL" id="BDG08510.1"/>
    </source>
</evidence>
<feature type="binding site" evidence="12">
    <location>
        <begin position="260"/>
        <end position="262"/>
    </location>
    <ligand>
        <name>GTP</name>
        <dbReference type="ChEBI" id="CHEBI:37565"/>
    </ligand>
</feature>
<dbReference type="InterPro" id="IPR007197">
    <property type="entry name" value="rSAM"/>
</dbReference>
<dbReference type="PROSITE" id="PS51918">
    <property type="entry name" value="RADICAL_SAM"/>
    <property type="match status" value="1"/>
</dbReference>
<comment type="cofactor">
    <cofactor evidence="12">
        <name>[4Fe-4S] cluster</name>
        <dbReference type="ChEBI" id="CHEBI:49883"/>
    </cofactor>
    <text evidence="12">Binds 2 [4Fe-4S] clusters. Binds 1 [4Fe-4S] cluster coordinated with 3 cysteines and an exchangeable S-adenosyl-L-methionine and 1 [4Fe-4S] cluster coordinated with 3 cysteines and the GTP-derived substrate.</text>
</comment>
<dbReference type="NCBIfam" id="TIGR02666">
    <property type="entry name" value="moaA"/>
    <property type="match status" value="1"/>
</dbReference>
<dbReference type="InterPro" id="IPR040064">
    <property type="entry name" value="MoaA-like"/>
</dbReference>
<organism evidence="14 15">
    <name type="scientific">Anaeromyxobacter paludicola</name>
    <dbReference type="NCBI Taxonomy" id="2918171"/>
    <lineage>
        <taxon>Bacteria</taxon>
        <taxon>Pseudomonadati</taxon>
        <taxon>Myxococcota</taxon>
        <taxon>Myxococcia</taxon>
        <taxon>Myxococcales</taxon>
        <taxon>Cystobacterineae</taxon>
        <taxon>Anaeromyxobacteraceae</taxon>
        <taxon>Anaeromyxobacter</taxon>
    </lineage>
</organism>
<dbReference type="InterPro" id="IPR000385">
    <property type="entry name" value="MoaA_NifB_PqqE_Fe-S-bd_CS"/>
</dbReference>
<keyword evidence="2 12" id="KW-0004">4Fe-4S</keyword>
<feature type="binding site" evidence="12">
    <location>
        <position position="121"/>
    </location>
    <ligand>
        <name>S-adenosyl-L-methionine</name>
        <dbReference type="ChEBI" id="CHEBI:59789"/>
    </ligand>
</feature>
<evidence type="ECO:0000256" key="9">
    <source>
        <dbReference type="ARBA" id="ARBA00023150"/>
    </source>
</evidence>
<dbReference type="SFLD" id="SFLDG01386">
    <property type="entry name" value="main_SPASM_domain-containing"/>
    <property type="match status" value="1"/>
</dbReference>
<evidence type="ECO:0000313" key="15">
    <source>
        <dbReference type="Proteomes" id="UP001162734"/>
    </source>
</evidence>
<feature type="binding site" evidence="12">
    <location>
        <position position="255"/>
    </location>
    <ligand>
        <name>[4Fe-4S] cluster</name>
        <dbReference type="ChEBI" id="CHEBI:49883"/>
        <label>2</label>
        <note>4Fe-4S-substrate</note>
    </ligand>
</feature>
<feature type="binding site" evidence="12">
    <location>
        <position position="192"/>
    </location>
    <ligand>
        <name>S-adenosyl-L-methionine</name>
        <dbReference type="ChEBI" id="CHEBI:59789"/>
    </ligand>
</feature>
<comment type="function">
    <text evidence="12">Catalyzes the cyclization of GTP to (8S)-3',8-cyclo-7,8-dihydroguanosine 5'-triphosphate.</text>
</comment>
<keyword evidence="10 12" id="KW-0456">Lyase</keyword>
<evidence type="ECO:0000256" key="11">
    <source>
        <dbReference type="ARBA" id="ARBA00048697"/>
    </source>
</evidence>
<evidence type="ECO:0000256" key="12">
    <source>
        <dbReference type="HAMAP-Rule" id="MF_01225"/>
    </source>
</evidence>
<keyword evidence="6 12" id="KW-0408">Iron</keyword>
<dbReference type="PANTHER" id="PTHR22960:SF28">
    <property type="entry name" value="GTP 3',8-CYCLASE"/>
    <property type="match status" value="1"/>
</dbReference>
<accession>A0ABM7X9L6</accession>
<comment type="catalytic activity">
    <reaction evidence="11 12">
        <text>GTP + AH2 + S-adenosyl-L-methionine = (8S)-3',8-cyclo-7,8-dihydroguanosine 5'-triphosphate + 5'-deoxyadenosine + L-methionine + A + H(+)</text>
        <dbReference type="Rhea" id="RHEA:49576"/>
        <dbReference type="ChEBI" id="CHEBI:13193"/>
        <dbReference type="ChEBI" id="CHEBI:15378"/>
        <dbReference type="ChEBI" id="CHEBI:17319"/>
        <dbReference type="ChEBI" id="CHEBI:17499"/>
        <dbReference type="ChEBI" id="CHEBI:37565"/>
        <dbReference type="ChEBI" id="CHEBI:57844"/>
        <dbReference type="ChEBI" id="CHEBI:59789"/>
        <dbReference type="ChEBI" id="CHEBI:131766"/>
        <dbReference type="EC" id="4.1.99.22"/>
    </reaction>
</comment>
<evidence type="ECO:0000256" key="6">
    <source>
        <dbReference type="ARBA" id="ARBA00023004"/>
    </source>
</evidence>
<evidence type="ECO:0000256" key="3">
    <source>
        <dbReference type="ARBA" id="ARBA00022691"/>
    </source>
</evidence>
<evidence type="ECO:0000256" key="1">
    <source>
        <dbReference type="ARBA" id="ARBA00012167"/>
    </source>
</evidence>
<keyword evidence="7 12" id="KW-0411">Iron-sulfur</keyword>
<comment type="similarity">
    <text evidence="12">Belongs to the radical SAM superfamily. MoaA family.</text>
</comment>